<reference evidence="8" key="1">
    <citation type="submission" date="2019-08" db="EMBL/GenBank/DDBJ databases">
        <authorList>
            <person name="Kucharzyk K."/>
            <person name="Murdoch R.W."/>
            <person name="Higgins S."/>
            <person name="Loffler F."/>
        </authorList>
    </citation>
    <scope>NUCLEOTIDE SEQUENCE</scope>
</reference>
<keyword evidence="4" id="KW-0067">ATP-binding</keyword>
<evidence type="ECO:0000256" key="1">
    <source>
        <dbReference type="ARBA" id="ARBA00022741"/>
    </source>
</evidence>
<evidence type="ECO:0000313" key="8">
    <source>
        <dbReference type="EMBL" id="MPM80931.1"/>
    </source>
</evidence>
<dbReference type="InterPro" id="IPR027417">
    <property type="entry name" value="P-loop_NTPase"/>
</dbReference>
<dbReference type="GO" id="GO:0008854">
    <property type="term" value="F:exodeoxyribonuclease V activity"/>
    <property type="evidence" value="ECO:0007669"/>
    <property type="project" value="UniProtKB-EC"/>
</dbReference>
<sequence>MGAVRLLTVHGAKGLEAQCVLMLDTDAAGQKAETMGALVDWPGEHEYPQHFVFLASESNPPPSAEALLASEQRERKREELNTLYVAMTRAKECLVISATQPGKASSSASWWTRLEECVADLPAPHDASTQGAEQELQMARILELPVYAGASADASSDASNDAMHAAQNLPSPSTPATRQGEAMHQLLEQAGVIGPTLAQLRASGWSEARVSRLAREFDLTPDAARTAARIAQRILQGEGAWAWDAAIIDQAINEAPLVYQGESLRLDRLVRRRAQAGQGAEWWVLDYKSAPAPESQPQLIEQLRRYLQAVRLQLGHEGAVHAALLSGDGRLLEVHDDGTVTTTKGAAPSAAPRARADNTAHAKTKAPPPEQGSLF</sequence>
<evidence type="ECO:0000259" key="6">
    <source>
        <dbReference type="Pfam" id="PF12705"/>
    </source>
</evidence>
<dbReference type="InterPro" id="IPR000212">
    <property type="entry name" value="DNA_helicase_UvrD/REP"/>
</dbReference>
<evidence type="ECO:0000256" key="2">
    <source>
        <dbReference type="ARBA" id="ARBA00022801"/>
    </source>
</evidence>
<feature type="region of interest" description="Disordered" evidence="5">
    <location>
        <begin position="340"/>
        <end position="375"/>
    </location>
</feature>
<dbReference type="Pfam" id="PF12705">
    <property type="entry name" value="PDDEXK_1"/>
    <property type="match status" value="1"/>
</dbReference>
<dbReference type="GO" id="GO:0000725">
    <property type="term" value="P:recombinational repair"/>
    <property type="evidence" value="ECO:0007669"/>
    <property type="project" value="TreeGrafter"/>
</dbReference>
<dbReference type="Gene3D" id="3.40.50.300">
    <property type="entry name" value="P-loop containing nucleotide triphosphate hydrolases"/>
    <property type="match status" value="1"/>
</dbReference>
<dbReference type="GO" id="GO:0005829">
    <property type="term" value="C:cytosol"/>
    <property type="evidence" value="ECO:0007669"/>
    <property type="project" value="TreeGrafter"/>
</dbReference>
<dbReference type="GO" id="GO:0043138">
    <property type="term" value="F:3'-5' DNA helicase activity"/>
    <property type="evidence" value="ECO:0007669"/>
    <property type="project" value="TreeGrafter"/>
</dbReference>
<evidence type="ECO:0000256" key="5">
    <source>
        <dbReference type="SAM" id="MobiDB-lite"/>
    </source>
</evidence>
<comment type="caution">
    <text evidence="8">The sequence shown here is derived from an EMBL/GenBank/DDBJ whole genome shotgun (WGS) entry which is preliminary data.</text>
</comment>
<name>A0A645CVJ7_9ZZZZ</name>
<dbReference type="InterPro" id="IPR014017">
    <property type="entry name" value="DNA_helicase_UvrD-like_C"/>
</dbReference>
<evidence type="ECO:0000256" key="3">
    <source>
        <dbReference type="ARBA" id="ARBA00022806"/>
    </source>
</evidence>
<dbReference type="AlphaFoldDB" id="A0A645CVJ7"/>
<feature type="compositionally biased region" description="Low complexity" evidence="5">
    <location>
        <begin position="153"/>
        <end position="166"/>
    </location>
</feature>
<dbReference type="InterPro" id="IPR038726">
    <property type="entry name" value="PDDEXK_AddAB-type"/>
</dbReference>
<accession>A0A645CVJ7</accession>
<feature type="domain" description="UvrD-like helicase C-terminal" evidence="7">
    <location>
        <begin position="3"/>
        <end position="100"/>
    </location>
</feature>
<keyword evidence="1" id="KW-0547">Nucleotide-binding</keyword>
<evidence type="ECO:0000256" key="4">
    <source>
        <dbReference type="ARBA" id="ARBA00022840"/>
    </source>
</evidence>
<dbReference type="PANTHER" id="PTHR11070:SF2">
    <property type="entry name" value="ATP-DEPENDENT DNA HELICASE SRS2"/>
    <property type="match status" value="1"/>
</dbReference>
<protein>
    <submittedName>
        <fullName evidence="8">RecBCD enzyme subunit RecB</fullName>
        <ecNumber evidence="8">3.1.11.5</ecNumber>
    </submittedName>
</protein>
<gene>
    <name evidence="8" type="primary">recB_15</name>
    <name evidence="8" type="ORF">SDC9_127982</name>
</gene>
<dbReference type="EMBL" id="VSSQ01030408">
    <property type="protein sequence ID" value="MPM80931.1"/>
    <property type="molecule type" value="Genomic_DNA"/>
</dbReference>
<feature type="region of interest" description="Disordered" evidence="5">
    <location>
        <begin position="153"/>
        <end position="180"/>
    </location>
</feature>
<proteinExistence type="predicted"/>
<feature type="compositionally biased region" description="Polar residues" evidence="5">
    <location>
        <begin position="168"/>
        <end position="177"/>
    </location>
</feature>
<dbReference type="SUPFAM" id="SSF52540">
    <property type="entry name" value="P-loop containing nucleoside triphosphate hydrolases"/>
    <property type="match status" value="1"/>
</dbReference>
<feature type="compositionally biased region" description="Pro residues" evidence="5">
    <location>
        <begin position="366"/>
        <end position="375"/>
    </location>
</feature>
<dbReference type="GO" id="GO:0005524">
    <property type="term" value="F:ATP binding"/>
    <property type="evidence" value="ECO:0007669"/>
    <property type="project" value="UniProtKB-KW"/>
</dbReference>
<organism evidence="8">
    <name type="scientific">bioreactor metagenome</name>
    <dbReference type="NCBI Taxonomy" id="1076179"/>
    <lineage>
        <taxon>unclassified sequences</taxon>
        <taxon>metagenomes</taxon>
        <taxon>ecological metagenomes</taxon>
    </lineage>
</organism>
<dbReference type="PANTHER" id="PTHR11070">
    <property type="entry name" value="UVRD / RECB / PCRA DNA HELICASE FAMILY MEMBER"/>
    <property type="match status" value="1"/>
</dbReference>
<keyword evidence="3" id="KW-0347">Helicase</keyword>
<dbReference type="Pfam" id="PF13361">
    <property type="entry name" value="UvrD_C"/>
    <property type="match status" value="1"/>
</dbReference>
<feature type="domain" description="PD-(D/E)XK endonuclease-like" evidence="6">
    <location>
        <begin position="168"/>
        <end position="326"/>
    </location>
</feature>
<evidence type="ECO:0000259" key="7">
    <source>
        <dbReference type="Pfam" id="PF13361"/>
    </source>
</evidence>
<dbReference type="GO" id="GO:0033202">
    <property type="term" value="C:DNA helicase complex"/>
    <property type="evidence" value="ECO:0007669"/>
    <property type="project" value="TreeGrafter"/>
</dbReference>
<dbReference type="EC" id="3.1.11.5" evidence="8"/>
<dbReference type="GO" id="GO:0003677">
    <property type="term" value="F:DNA binding"/>
    <property type="evidence" value="ECO:0007669"/>
    <property type="project" value="InterPro"/>
</dbReference>
<keyword evidence="2 8" id="KW-0378">Hydrolase</keyword>